<feature type="transmembrane region" description="Helical" evidence="1">
    <location>
        <begin position="81"/>
        <end position="99"/>
    </location>
</feature>
<evidence type="ECO:0000313" key="3">
    <source>
        <dbReference type="Proteomes" id="UP001501446"/>
    </source>
</evidence>
<feature type="transmembrane region" description="Helical" evidence="1">
    <location>
        <begin position="50"/>
        <end position="69"/>
    </location>
</feature>
<evidence type="ECO:0000313" key="2">
    <source>
        <dbReference type="EMBL" id="GAA4706050.1"/>
    </source>
</evidence>
<feature type="transmembrane region" description="Helical" evidence="1">
    <location>
        <begin position="393"/>
        <end position="410"/>
    </location>
</feature>
<feature type="transmembrane region" description="Helical" evidence="1">
    <location>
        <begin position="255"/>
        <end position="274"/>
    </location>
</feature>
<feature type="transmembrane region" description="Helical" evidence="1">
    <location>
        <begin position="359"/>
        <end position="381"/>
    </location>
</feature>
<organism evidence="2 3">
    <name type="scientific">Kocuria gwangalliensis</name>
    <dbReference type="NCBI Taxonomy" id="501592"/>
    <lineage>
        <taxon>Bacteria</taxon>
        <taxon>Bacillati</taxon>
        <taxon>Actinomycetota</taxon>
        <taxon>Actinomycetes</taxon>
        <taxon>Micrococcales</taxon>
        <taxon>Micrococcaceae</taxon>
        <taxon>Kocuria</taxon>
    </lineage>
</organism>
<feature type="transmembrane region" description="Helical" evidence="1">
    <location>
        <begin position="422"/>
        <end position="440"/>
    </location>
</feature>
<evidence type="ECO:0000256" key="1">
    <source>
        <dbReference type="SAM" id="Phobius"/>
    </source>
</evidence>
<feature type="transmembrane region" description="Helical" evidence="1">
    <location>
        <begin position="188"/>
        <end position="204"/>
    </location>
</feature>
<feature type="transmembrane region" description="Helical" evidence="1">
    <location>
        <begin position="211"/>
        <end position="227"/>
    </location>
</feature>
<gene>
    <name evidence="2" type="ORF">GCM10025781_26760</name>
</gene>
<comment type="caution">
    <text evidence="2">The sequence shown here is derived from an EMBL/GenBank/DDBJ whole genome shotgun (WGS) entry which is preliminary data.</text>
</comment>
<accession>A0ABP8XEN9</accession>
<keyword evidence="1" id="KW-0472">Membrane</keyword>
<protein>
    <recommendedName>
        <fullName evidence="4">O-antigen ligase domain-containing protein</fullName>
    </recommendedName>
</protein>
<feature type="transmembrane region" description="Helical" evidence="1">
    <location>
        <begin position="137"/>
        <end position="158"/>
    </location>
</feature>
<name>A0ABP8XEN9_9MICC</name>
<keyword evidence="1" id="KW-0812">Transmembrane</keyword>
<keyword evidence="3" id="KW-1185">Reference proteome</keyword>
<dbReference type="EMBL" id="BAABLN010000035">
    <property type="protein sequence ID" value="GAA4706050.1"/>
    <property type="molecule type" value="Genomic_DNA"/>
</dbReference>
<feature type="transmembrane region" description="Helical" evidence="1">
    <location>
        <begin position="105"/>
        <end position="125"/>
    </location>
</feature>
<sequence length="483" mass="51509">MVMAVATVAAIAVGALCCVGLWLWPKMGAAALLSATVIAQTLQTMTGSSLVGYVDELAVLVAAVVFPVWRLLIHGALRFMAAYWCFAGYAALGIISALMNSVPLSVWAVSGFLFLKGPLLMLGVLQIDWQRADLPKIARFGTIGVLIILVSALLNAVAPEAWNSIVGRQEVSYRLGIPSLTGIFDHPLGLASVMGMAFLAILSYRRIVERSVLSLVLLLTTGVVGILTFRRKSIASVAIVAVGSRLVLPGKRTRFMILLVMLVPLALLLGWAPLTEVVVNTYNEYFSNIGATARTTMTIDSAILAVAAFPLGVGLGRFGSAVASSNYSPVYEELGYTRIYGMGPGERGGFLADTFWPSILAETGFFGLLLYFAGLILAVYPGWKLMRQSSQPYMQWIGTVSVAWMGQMLIESAVAPVFTGPPMFGLVFGAAGIAAALHAVDTTPVRGSEKPWMNTLGPPGAGSLLIEPAFRHARGLHRADKNR</sequence>
<dbReference type="Proteomes" id="UP001501446">
    <property type="component" value="Unassembled WGS sequence"/>
</dbReference>
<reference evidence="3" key="1">
    <citation type="journal article" date="2019" name="Int. J. Syst. Evol. Microbiol.">
        <title>The Global Catalogue of Microorganisms (GCM) 10K type strain sequencing project: providing services to taxonomists for standard genome sequencing and annotation.</title>
        <authorList>
            <consortium name="The Broad Institute Genomics Platform"/>
            <consortium name="The Broad Institute Genome Sequencing Center for Infectious Disease"/>
            <person name="Wu L."/>
            <person name="Ma J."/>
        </authorList>
    </citation>
    <scope>NUCLEOTIDE SEQUENCE [LARGE SCALE GENOMIC DNA]</scope>
    <source>
        <strain evidence="3">JCM 18958</strain>
    </source>
</reference>
<keyword evidence="1" id="KW-1133">Transmembrane helix</keyword>
<evidence type="ECO:0008006" key="4">
    <source>
        <dbReference type="Google" id="ProtNLM"/>
    </source>
</evidence>
<proteinExistence type="predicted"/>